<sequence>EARVPERLSREDRKVQFTGSSGGFGENALSSSQVAEQTAQNNGRRSFEQSEHSDTYRSSINEVPPAPPAHEPPPHIPSPPPAPQSESSVDDRSLDAKAAREVSREIDALMSSPALTSPISEPSQRTPSPLAPPQAPFARRTVSPRPPMDASVPPPGSPWVNTGGAQFSGYMPSIALAVYIPKYQHVVQDDAAVGVRIAAVLTAPHPQCSRLIVLLATLGVRVRQDLCGRIQTTGTQP</sequence>
<gene>
    <name evidence="2" type="ORF">EVJ58_g10436</name>
</gene>
<accession>A0A4Y9XNL3</accession>
<dbReference type="EMBL" id="SEKV01001129">
    <property type="protein sequence ID" value="TFY51686.1"/>
    <property type="molecule type" value="Genomic_DNA"/>
</dbReference>
<name>A0A4Y9XNL3_9APHY</name>
<feature type="compositionally biased region" description="Polar residues" evidence="1">
    <location>
        <begin position="28"/>
        <end position="44"/>
    </location>
</feature>
<evidence type="ECO:0000313" key="2">
    <source>
        <dbReference type="EMBL" id="TFY51686.1"/>
    </source>
</evidence>
<reference evidence="2 3" key="1">
    <citation type="submission" date="2019-01" db="EMBL/GenBank/DDBJ databases">
        <title>Genome sequencing of the rare red list fungi Fomitopsis rosea.</title>
        <authorList>
            <person name="Buettner E."/>
            <person name="Kellner H."/>
        </authorList>
    </citation>
    <scope>NUCLEOTIDE SEQUENCE [LARGE SCALE GENOMIC DNA]</scope>
    <source>
        <strain evidence="2 3">DSM 105464</strain>
    </source>
</reference>
<feature type="compositionally biased region" description="Pro residues" evidence="1">
    <location>
        <begin position="64"/>
        <end position="83"/>
    </location>
</feature>
<feature type="region of interest" description="Disordered" evidence="1">
    <location>
        <begin position="1"/>
        <end position="153"/>
    </location>
</feature>
<feature type="compositionally biased region" description="Basic and acidic residues" evidence="1">
    <location>
        <begin position="45"/>
        <end position="55"/>
    </location>
</feature>
<proteinExistence type="predicted"/>
<comment type="caution">
    <text evidence="2">The sequence shown here is derived from an EMBL/GenBank/DDBJ whole genome shotgun (WGS) entry which is preliminary data.</text>
</comment>
<evidence type="ECO:0000313" key="3">
    <source>
        <dbReference type="Proteomes" id="UP000298390"/>
    </source>
</evidence>
<dbReference type="STRING" id="34475.A0A4Y9XNL3"/>
<protein>
    <submittedName>
        <fullName evidence="2">Uncharacterized protein</fullName>
    </submittedName>
</protein>
<evidence type="ECO:0000256" key="1">
    <source>
        <dbReference type="SAM" id="MobiDB-lite"/>
    </source>
</evidence>
<organism evidence="2 3">
    <name type="scientific">Rhodofomes roseus</name>
    <dbReference type="NCBI Taxonomy" id="34475"/>
    <lineage>
        <taxon>Eukaryota</taxon>
        <taxon>Fungi</taxon>
        <taxon>Dikarya</taxon>
        <taxon>Basidiomycota</taxon>
        <taxon>Agaricomycotina</taxon>
        <taxon>Agaricomycetes</taxon>
        <taxon>Polyporales</taxon>
        <taxon>Rhodofomes</taxon>
    </lineage>
</organism>
<feature type="compositionally biased region" description="Basic and acidic residues" evidence="1">
    <location>
        <begin position="1"/>
        <end position="15"/>
    </location>
</feature>
<feature type="compositionally biased region" description="Basic and acidic residues" evidence="1">
    <location>
        <begin position="89"/>
        <end position="107"/>
    </location>
</feature>
<feature type="compositionally biased region" description="Polar residues" evidence="1">
    <location>
        <begin position="113"/>
        <end position="127"/>
    </location>
</feature>
<feature type="non-terminal residue" evidence="2">
    <location>
        <position position="1"/>
    </location>
</feature>
<feature type="compositionally biased region" description="Pro residues" evidence="1">
    <location>
        <begin position="144"/>
        <end position="153"/>
    </location>
</feature>
<dbReference type="AlphaFoldDB" id="A0A4Y9XNL3"/>
<dbReference type="Proteomes" id="UP000298390">
    <property type="component" value="Unassembled WGS sequence"/>
</dbReference>